<dbReference type="EMBL" id="BART01007596">
    <property type="protein sequence ID" value="GAG60229.1"/>
    <property type="molecule type" value="Genomic_DNA"/>
</dbReference>
<evidence type="ECO:0000313" key="1">
    <source>
        <dbReference type="EMBL" id="GAG60229.1"/>
    </source>
</evidence>
<gene>
    <name evidence="1" type="ORF">S01H4_17261</name>
</gene>
<comment type="caution">
    <text evidence="1">The sequence shown here is derived from an EMBL/GenBank/DDBJ whole genome shotgun (WGS) entry which is preliminary data.</text>
</comment>
<dbReference type="AlphaFoldDB" id="X0YUC6"/>
<accession>X0YUC6</accession>
<sequence>MPVEDTLGVLEKAIEQYKPGGAFARTRAEQLAEKKATVVPSMRAELVGRGLAGTTVGAGIPAAYEQQVAKPWRTETEMLRGQRLMDAIMAKAGVMERTETREMQERMAKEERDLREKLAKAELSSRERQAALSRLATIRAGRAERGTGGNWWDALREGKSLFLGSKWYLQNYNSW</sequence>
<organism evidence="1">
    <name type="scientific">marine sediment metagenome</name>
    <dbReference type="NCBI Taxonomy" id="412755"/>
    <lineage>
        <taxon>unclassified sequences</taxon>
        <taxon>metagenomes</taxon>
        <taxon>ecological metagenomes</taxon>
    </lineage>
</organism>
<reference evidence="1" key="1">
    <citation type="journal article" date="2014" name="Front. Microbiol.">
        <title>High frequency of phylogenetically diverse reductive dehalogenase-homologous genes in deep subseafloor sedimentary metagenomes.</title>
        <authorList>
            <person name="Kawai M."/>
            <person name="Futagami T."/>
            <person name="Toyoda A."/>
            <person name="Takaki Y."/>
            <person name="Nishi S."/>
            <person name="Hori S."/>
            <person name="Arai W."/>
            <person name="Tsubouchi T."/>
            <person name="Morono Y."/>
            <person name="Uchiyama I."/>
            <person name="Ito T."/>
            <person name="Fujiyama A."/>
            <person name="Inagaki F."/>
            <person name="Takami H."/>
        </authorList>
    </citation>
    <scope>NUCLEOTIDE SEQUENCE</scope>
    <source>
        <strain evidence="1">Expedition CK06-06</strain>
    </source>
</reference>
<name>X0YUC6_9ZZZZ</name>
<proteinExistence type="predicted"/>
<protein>
    <submittedName>
        <fullName evidence="1">Uncharacterized protein</fullName>
    </submittedName>
</protein>